<organism evidence="1 2">
    <name type="scientific">Lacipirellula parvula</name>
    <dbReference type="NCBI Taxonomy" id="2650471"/>
    <lineage>
        <taxon>Bacteria</taxon>
        <taxon>Pseudomonadati</taxon>
        <taxon>Planctomycetota</taxon>
        <taxon>Planctomycetia</taxon>
        <taxon>Pirellulales</taxon>
        <taxon>Lacipirellulaceae</taxon>
        <taxon>Lacipirellula</taxon>
    </lineage>
</organism>
<protein>
    <submittedName>
        <fullName evidence="1">Triphosphoribosyl-dephospho-CoA synthetase</fullName>
    </submittedName>
</protein>
<dbReference type="GO" id="GO:0046917">
    <property type="term" value="F:triphosphoribosyl-dephospho-CoA synthase activity"/>
    <property type="evidence" value="ECO:0007669"/>
    <property type="project" value="InterPro"/>
</dbReference>
<dbReference type="EMBL" id="AP021861">
    <property type="protein sequence ID" value="BBO31346.1"/>
    <property type="molecule type" value="Genomic_DNA"/>
</dbReference>
<dbReference type="PANTHER" id="PTHR42280:SF1">
    <property type="entry name" value="CITG FAMILY PROTEIN"/>
    <property type="match status" value="1"/>
</dbReference>
<dbReference type="Pfam" id="PF01874">
    <property type="entry name" value="CitG"/>
    <property type="match status" value="1"/>
</dbReference>
<dbReference type="Gene3D" id="1.10.4200.10">
    <property type="entry name" value="Triphosphoribosyl-dephospho-CoA protein"/>
    <property type="match status" value="1"/>
</dbReference>
<sequence>MSAAARPPAAPPLTLGGCATLACTWEATAAKPGNVYRGADFEDLTYADFLTSAAVIGPVIDRTAEQGVGATIFAAVAATRAAVATNTNLGMLLLIAPLAAVPCGVPLRESIEQVLAGLNYDDTCAVYRAIPLAQPGGMGEVAEADVHEPPPAGLTLRAAMQMAADRDLIARQYANGFVEVFRTADRIANHAAAGQPLGEAIVLAFMELLAEEPDSLIARKLGPEAAREVSQHAATILDSRRHGEDSFQAMRAEYDFWLRADGHRRNPGTTADVIAAALFVLLRENRLAWPVKFYAPPISPE</sequence>
<evidence type="ECO:0000313" key="1">
    <source>
        <dbReference type="EMBL" id="BBO31346.1"/>
    </source>
</evidence>
<keyword evidence="2" id="KW-1185">Reference proteome</keyword>
<dbReference type="KEGG" id="lpav:PLANPX_0958"/>
<reference evidence="2" key="1">
    <citation type="submission" date="2019-10" db="EMBL/GenBank/DDBJ databases">
        <title>Lacipirellula parvula gen. nov., sp. nov., representing a lineage of planctomycetes widespread in freshwater anoxic habitats, and description of the family Lacipirellulaceae.</title>
        <authorList>
            <person name="Dedysh S.N."/>
            <person name="Kulichevskaya I.S."/>
            <person name="Beletsky A.V."/>
            <person name="Rakitin A.L."/>
            <person name="Mardanov A.V."/>
            <person name="Ivanova A.A."/>
            <person name="Saltykova V.X."/>
            <person name="Rijpstra W.I.C."/>
            <person name="Sinninghe Damste J.S."/>
            <person name="Ravin N.V."/>
        </authorList>
    </citation>
    <scope>NUCLEOTIDE SEQUENCE [LARGE SCALE GENOMIC DNA]</scope>
    <source>
        <strain evidence="2">PX69</strain>
    </source>
</reference>
<gene>
    <name evidence="1" type="ORF">PLANPX_0958</name>
</gene>
<dbReference type="RefSeq" id="WP_172991860.1">
    <property type="nucleotide sequence ID" value="NZ_AP021861.1"/>
</dbReference>
<proteinExistence type="predicted"/>
<dbReference type="PANTHER" id="PTHR42280">
    <property type="entry name" value="CITG FAMILY PROTEIN"/>
    <property type="match status" value="1"/>
</dbReference>
<dbReference type="InterPro" id="IPR002736">
    <property type="entry name" value="CitG"/>
</dbReference>
<dbReference type="AlphaFoldDB" id="A0A5K7XAK8"/>
<dbReference type="Proteomes" id="UP000326837">
    <property type="component" value="Chromosome"/>
</dbReference>
<accession>A0A5K7XAK8</accession>
<dbReference type="GO" id="GO:0005524">
    <property type="term" value="F:ATP binding"/>
    <property type="evidence" value="ECO:0007669"/>
    <property type="project" value="InterPro"/>
</dbReference>
<dbReference type="PROSITE" id="PS51257">
    <property type="entry name" value="PROKAR_LIPOPROTEIN"/>
    <property type="match status" value="1"/>
</dbReference>
<name>A0A5K7XAK8_9BACT</name>
<evidence type="ECO:0000313" key="2">
    <source>
        <dbReference type="Proteomes" id="UP000326837"/>
    </source>
</evidence>